<dbReference type="GO" id="GO:0072562">
    <property type="term" value="C:blood microparticle"/>
    <property type="evidence" value="ECO:0007669"/>
    <property type="project" value="TreeGrafter"/>
</dbReference>
<dbReference type="GO" id="GO:0020037">
    <property type="term" value="F:heme binding"/>
    <property type="evidence" value="ECO:0007669"/>
    <property type="project" value="InterPro"/>
</dbReference>
<comment type="similarity">
    <text evidence="1 7">Belongs to the globin family.</text>
</comment>
<keyword evidence="9" id="KW-1185">Reference proteome</keyword>
<evidence type="ECO:0000259" key="8">
    <source>
        <dbReference type="PROSITE" id="PS01033"/>
    </source>
</evidence>
<dbReference type="FunFam" id="1.10.490.10:FF:000002">
    <property type="entry name" value="Hemoglobin subunit alpha"/>
    <property type="match status" value="1"/>
</dbReference>
<evidence type="ECO:0000256" key="6">
    <source>
        <dbReference type="ARBA" id="ARBA00023004"/>
    </source>
</evidence>
<dbReference type="Proteomes" id="UP000515150">
    <property type="component" value="Chromosome 19"/>
</dbReference>
<accession>A0A6P7L989</accession>
<sequence>MLSKKEKALIAEIWESLSPVAEDIGSDALLRMFASFPGTKTYFSHLDISPNSSHLRTHGKKIVLAIADGAKDISQLTVSLAPLQTLHAYQLRIDPTNFKLFSQCMLVTLACHLGEDFTPIAHAAMDKYLSAFAAVLAEKYR</sequence>
<dbReference type="CTD" id="563335"/>
<evidence type="ECO:0000256" key="1">
    <source>
        <dbReference type="ARBA" id="ARBA00008705"/>
    </source>
</evidence>
<dbReference type="GO" id="GO:0046872">
    <property type="term" value="F:metal ion binding"/>
    <property type="evidence" value="ECO:0007669"/>
    <property type="project" value="UniProtKB-KW"/>
</dbReference>
<keyword evidence="3 7" id="KW-0349">Heme</keyword>
<dbReference type="Gene3D" id="1.10.490.10">
    <property type="entry name" value="Globins"/>
    <property type="match status" value="1"/>
</dbReference>
<protein>
    <submittedName>
        <fullName evidence="10">Hemoglobin subunit alpha-D-like</fullName>
    </submittedName>
</protein>
<proteinExistence type="inferred from homology"/>
<reference evidence="10" key="1">
    <citation type="submission" date="2025-08" db="UniProtKB">
        <authorList>
            <consortium name="RefSeq"/>
        </authorList>
    </citation>
    <scope>IDENTIFICATION</scope>
</reference>
<keyword evidence="2 7" id="KW-0813">Transport</keyword>
<dbReference type="GO" id="GO:0043177">
    <property type="term" value="F:organic acid binding"/>
    <property type="evidence" value="ECO:0007669"/>
    <property type="project" value="TreeGrafter"/>
</dbReference>
<dbReference type="InterPro" id="IPR050056">
    <property type="entry name" value="Hemoglobin_oxygen_transport"/>
</dbReference>
<dbReference type="Pfam" id="PF00042">
    <property type="entry name" value="Globin"/>
    <property type="match status" value="1"/>
</dbReference>
<evidence type="ECO:0000313" key="10">
    <source>
        <dbReference type="RefSeq" id="XP_028990600.1"/>
    </source>
</evidence>
<dbReference type="GO" id="GO:0042744">
    <property type="term" value="P:hydrogen peroxide catabolic process"/>
    <property type="evidence" value="ECO:0007669"/>
    <property type="project" value="TreeGrafter"/>
</dbReference>
<dbReference type="FunCoup" id="A0A6P7L989">
    <property type="interactions" value="5"/>
</dbReference>
<dbReference type="GO" id="GO:0005344">
    <property type="term" value="F:oxygen carrier activity"/>
    <property type="evidence" value="ECO:0007669"/>
    <property type="project" value="UniProtKB-KW"/>
</dbReference>
<dbReference type="OrthoDB" id="8751793at2759"/>
<dbReference type="InterPro" id="IPR002338">
    <property type="entry name" value="Hemoglobin_a-typ"/>
</dbReference>
<dbReference type="InterPro" id="IPR000971">
    <property type="entry name" value="Globin"/>
</dbReference>
<dbReference type="SMR" id="A0A6P7L989"/>
<dbReference type="GO" id="GO:0004601">
    <property type="term" value="F:peroxidase activity"/>
    <property type="evidence" value="ECO:0007669"/>
    <property type="project" value="TreeGrafter"/>
</dbReference>
<dbReference type="PRINTS" id="PR00612">
    <property type="entry name" value="ALPHAHAEM"/>
</dbReference>
<evidence type="ECO:0000256" key="2">
    <source>
        <dbReference type="ARBA" id="ARBA00022448"/>
    </source>
</evidence>
<dbReference type="GO" id="GO:0019825">
    <property type="term" value="F:oxygen binding"/>
    <property type="evidence" value="ECO:0007669"/>
    <property type="project" value="InterPro"/>
</dbReference>
<dbReference type="PROSITE" id="PS01033">
    <property type="entry name" value="GLOBIN"/>
    <property type="match status" value="1"/>
</dbReference>
<dbReference type="GO" id="GO:0031838">
    <property type="term" value="C:haptoglobin-hemoglobin complex"/>
    <property type="evidence" value="ECO:0007669"/>
    <property type="project" value="TreeGrafter"/>
</dbReference>
<dbReference type="GO" id="GO:0005833">
    <property type="term" value="C:hemoglobin complex"/>
    <property type="evidence" value="ECO:0007669"/>
    <property type="project" value="InterPro"/>
</dbReference>
<name>A0A6P7L989_BETSP</name>
<keyword evidence="6" id="KW-0408">Iron</keyword>
<dbReference type="GeneID" id="114846028"/>
<dbReference type="CDD" id="cd08927">
    <property type="entry name" value="Hb-alpha-like"/>
    <property type="match status" value="1"/>
</dbReference>
<feature type="domain" description="Globin" evidence="8">
    <location>
        <begin position="1"/>
        <end position="141"/>
    </location>
</feature>
<dbReference type="GO" id="GO:0031720">
    <property type="term" value="F:haptoglobin binding"/>
    <property type="evidence" value="ECO:0007669"/>
    <property type="project" value="TreeGrafter"/>
</dbReference>
<dbReference type="AlphaFoldDB" id="A0A6P7L989"/>
<evidence type="ECO:0000256" key="7">
    <source>
        <dbReference type="RuleBase" id="RU000356"/>
    </source>
</evidence>
<dbReference type="RefSeq" id="XP_028990600.1">
    <property type="nucleotide sequence ID" value="XM_029134767.3"/>
</dbReference>
<dbReference type="PANTHER" id="PTHR11442">
    <property type="entry name" value="HEMOGLOBIN FAMILY MEMBER"/>
    <property type="match status" value="1"/>
</dbReference>
<dbReference type="KEGG" id="bspl:114846028"/>
<dbReference type="InterPro" id="IPR009050">
    <property type="entry name" value="Globin-like_sf"/>
</dbReference>
<evidence type="ECO:0000256" key="3">
    <source>
        <dbReference type="ARBA" id="ARBA00022617"/>
    </source>
</evidence>
<gene>
    <name evidence="10" type="primary">zgc:163057</name>
</gene>
<dbReference type="InterPro" id="IPR012292">
    <property type="entry name" value="Globin/Proto"/>
</dbReference>
<evidence type="ECO:0000313" key="9">
    <source>
        <dbReference type="Proteomes" id="UP000515150"/>
    </source>
</evidence>
<dbReference type="PANTHER" id="PTHR11442:SF97">
    <property type="entry name" value="HEMOGLOBIN SUBUNIT ALPHA-D"/>
    <property type="match status" value="1"/>
</dbReference>
<organism evidence="9 10">
    <name type="scientific">Betta splendens</name>
    <name type="common">Siamese fighting fish</name>
    <dbReference type="NCBI Taxonomy" id="158456"/>
    <lineage>
        <taxon>Eukaryota</taxon>
        <taxon>Metazoa</taxon>
        <taxon>Chordata</taxon>
        <taxon>Craniata</taxon>
        <taxon>Vertebrata</taxon>
        <taxon>Euteleostomi</taxon>
        <taxon>Actinopterygii</taxon>
        <taxon>Neopterygii</taxon>
        <taxon>Teleostei</taxon>
        <taxon>Neoteleostei</taxon>
        <taxon>Acanthomorphata</taxon>
        <taxon>Anabantaria</taxon>
        <taxon>Anabantiformes</taxon>
        <taxon>Anabantoidei</taxon>
        <taxon>Osphronemidae</taxon>
        <taxon>Betta</taxon>
    </lineage>
</organism>
<evidence type="ECO:0000256" key="4">
    <source>
        <dbReference type="ARBA" id="ARBA00022621"/>
    </source>
</evidence>
<dbReference type="InParanoid" id="A0A6P7L989"/>
<evidence type="ECO:0000256" key="5">
    <source>
        <dbReference type="ARBA" id="ARBA00022723"/>
    </source>
</evidence>
<keyword evidence="5" id="KW-0479">Metal-binding</keyword>
<dbReference type="SUPFAM" id="SSF46458">
    <property type="entry name" value="Globin-like"/>
    <property type="match status" value="1"/>
</dbReference>
<keyword evidence="4 7" id="KW-0561">Oxygen transport</keyword>